<sequence>MRLWTDYCTFNAVTVTYPLPRKNEFHDAIQINLVSTIDLRAGYHRVYVCIQLIKTNLLMLHNLELSVSDFIWLKKFRRLIAHFKSGVPDAESLVHWEDIIVRSPTFKDQMVDFNIVFQRIEQIELIQRHVASFIKK</sequence>
<gene>
    <name evidence="1" type="ORF">NPIL_200961</name>
</gene>
<evidence type="ECO:0000313" key="1">
    <source>
        <dbReference type="EMBL" id="GFT13142.1"/>
    </source>
</evidence>
<dbReference type="EMBL" id="BMAW01057835">
    <property type="protein sequence ID" value="GFT13142.1"/>
    <property type="molecule type" value="Genomic_DNA"/>
</dbReference>
<dbReference type="SUPFAM" id="SSF56672">
    <property type="entry name" value="DNA/RNA polymerases"/>
    <property type="match status" value="1"/>
</dbReference>
<reference evidence="1" key="1">
    <citation type="submission" date="2020-08" db="EMBL/GenBank/DDBJ databases">
        <title>Multicomponent nature underlies the extraordinary mechanical properties of spider dragline silk.</title>
        <authorList>
            <person name="Kono N."/>
            <person name="Nakamura H."/>
            <person name="Mori M."/>
            <person name="Yoshida Y."/>
            <person name="Ohtoshi R."/>
            <person name="Malay A.D."/>
            <person name="Moran D.A.P."/>
            <person name="Tomita M."/>
            <person name="Numata K."/>
            <person name="Arakawa K."/>
        </authorList>
    </citation>
    <scope>NUCLEOTIDE SEQUENCE</scope>
</reference>
<dbReference type="Proteomes" id="UP000887013">
    <property type="component" value="Unassembled WGS sequence"/>
</dbReference>
<accession>A0A8X6TGS6</accession>
<name>A0A8X6TGS6_NEPPI</name>
<dbReference type="Gene3D" id="3.30.70.270">
    <property type="match status" value="1"/>
</dbReference>
<evidence type="ECO:0000313" key="2">
    <source>
        <dbReference type="Proteomes" id="UP000887013"/>
    </source>
</evidence>
<dbReference type="AlphaFoldDB" id="A0A8X6TGS6"/>
<dbReference type="InterPro" id="IPR043128">
    <property type="entry name" value="Rev_trsase/Diguanyl_cyclase"/>
</dbReference>
<dbReference type="InterPro" id="IPR043502">
    <property type="entry name" value="DNA/RNA_pol_sf"/>
</dbReference>
<proteinExistence type="predicted"/>
<keyword evidence="2" id="KW-1185">Reference proteome</keyword>
<organism evidence="1 2">
    <name type="scientific">Nephila pilipes</name>
    <name type="common">Giant wood spider</name>
    <name type="synonym">Nephila maculata</name>
    <dbReference type="NCBI Taxonomy" id="299642"/>
    <lineage>
        <taxon>Eukaryota</taxon>
        <taxon>Metazoa</taxon>
        <taxon>Ecdysozoa</taxon>
        <taxon>Arthropoda</taxon>
        <taxon>Chelicerata</taxon>
        <taxon>Arachnida</taxon>
        <taxon>Araneae</taxon>
        <taxon>Araneomorphae</taxon>
        <taxon>Entelegynae</taxon>
        <taxon>Araneoidea</taxon>
        <taxon>Nephilidae</taxon>
        <taxon>Nephila</taxon>
    </lineage>
</organism>
<comment type="caution">
    <text evidence="1">The sequence shown here is derived from an EMBL/GenBank/DDBJ whole genome shotgun (WGS) entry which is preliminary data.</text>
</comment>
<protein>
    <submittedName>
        <fullName evidence="1">Uncharacterized protein</fullName>
    </submittedName>
</protein>
<dbReference type="GO" id="GO:0071897">
    <property type="term" value="P:DNA biosynthetic process"/>
    <property type="evidence" value="ECO:0007669"/>
    <property type="project" value="UniProtKB-ARBA"/>
</dbReference>